<accession>J0KXV7</accession>
<gene>
    <name evidence="1" type="ORF">Rleg4DRAFT_4356</name>
</gene>
<name>J0KXV7_RHILT</name>
<evidence type="ECO:0000313" key="1">
    <source>
        <dbReference type="EMBL" id="EJC82639.1"/>
    </source>
</evidence>
<dbReference type="AlphaFoldDB" id="J0KXV7"/>
<organism evidence="1 2">
    <name type="scientific">Rhizobium leguminosarum bv. trifolii WSM2297</name>
    <dbReference type="NCBI Taxonomy" id="754762"/>
    <lineage>
        <taxon>Bacteria</taxon>
        <taxon>Pseudomonadati</taxon>
        <taxon>Pseudomonadota</taxon>
        <taxon>Alphaproteobacteria</taxon>
        <taxon>Hyphomicrobiales</taxon>
        <taxon>Rhizobiaceae</taxon>
        <taxon>Rhizobium/Agrobacterium group</taxon>
        <taxon>Rhizobium</taxon>
    </lineage>
</organism>
<dbReference type="HOGENOM" id="CLU_3295480_0_0_5"/>
<evidence type="ECO:0000313" key="2">
    <source>
        <dbReference type="Proteomes" id="UP000005732"/>
    </source>
</evidence>
<reference evidence="1 2" key="1">
    <citation type="submission" date="2012-02" db="EMBL/GenBank/DDBJ databases">
        <title>Improved High-Quality Draft Sequence of Rhizobium leguminosarum bv. trifolii WSM2297.</title>
        <authorList>
            <consortium name="US DOE Joint Genome Institute"/>
            <person name="Lucas S."/>
            <person name="Han J."/>
            <person name="Lapidus A."/>
            <person name="Cheng J.-F."/>
            <person name="Goodwin L."/>
            <person name="Pitluck S."/>
            <person name="Peters L."/>
            <person name="Ovchinnikova G."/>
            <person name="Zhang X."/>
            <person name="Detter J.C."/>
            <person name="Han C."/>
            <person name="Tapia R."/>
            <person name="Land M."/>
            <person name="Hauser L."/>
            <person name="Kyrpides N."/>
            <person name="Ivanova N."/>
            <person name="Pagani I."/>
            <person name="Brau L."/>
            <person name="Yates R."/>
            <person name="O'Hara G."/>
            <person name="Rui T."/>
            <person name="Howieson J."/>
            <person name="Reeve W."/>
            <person name="Woyke T."/>
        </authorList>
    </citation>
    <scope>NUCLEOTIDE SEQUENCE [LARGE SCALE GENOMIC DNA]</scope>
    <source>
        <strain evidence="1 2">WSM2297</strain>
    </source>
</reference>
<protein>
    <submittedName>
        <fullName evidence="1">Uncharacterized protein</fullName>
    </submittedName>
</protein>
<sequence length="40" mass="4474">MEYIQHINLLSSKVLLSHLRSSLTQAMGVSQRKATQCMIG</sequence>
<proteinExistence type="predicted"/>
<dbReference type="Proteomes" id="UP000005732">
    <property type="component" value="Unassembled WGS sequence"/>
</dbReference>
<dbReference type="EMBL" id="JH719395">
    <property type="protein sequence ID" value="EJC82639.1"/>
    <property type="molecule type" value="Genomic_DNA"/>
</dbReference>